<proteinExistence type="predicted"/>
<dbReference type="PANTHER" id="PTHR35936">
    <property type="entry name" value="MEMBRANE-BOUND LYTIC MUREIN TRANSGLYCOSYLASE F"/>
    <property type="match status" value="1"/>
</dbReference>
<dbReference type="Gene3D" id="3.40.190.10">
    <property type="entry name" value="Periplasmic binding protein-like II"/>
    <property type="match status" value="2"/>
</dbReference>
<feature type="signal peptide" evidence="2">
    <location>
        <begin position="1"/>
        <end position="29"/>
    </location>
</feature>
<keyword evidence="1 2" id="KW-0732">Signal</keyword>
<dbReference type="STRING" id="187304.B0E33_00080"/>
<feature type="domain" description="Solute-binding protein family 3/N-terminal" evidence="3">
    <location>
        <begin position="43"/>
        <end position="263"/>
    </location>
</feature>
<evidence type="ECO:0000259" key="3">
    <source>
        <dbReference type="Pfam" id="PF00497"/>
    </source>
</evidence>
<dbReference type="Proteomes" id="UP000048926">
    <property type="component" value="Unassembled WGS sequence"/>
</dbReference>
<dbReference type="PANTHER" id="PTHR35936:SF6">
    <property type="entry name" value="AMINO ACID ABC TRANSPORTER SUBSTRATE-BINDING PAAT FAMILY PROTEIN"/>
    <property type="match status" value="1"/>
</dbReference>
<dbReference type="EMBL" id="CXST01000001">
    <property type="protein sequence ID" value="CTQ41896.1"/>
    <property type="molecule type" value="Genomic_DNA"/>
</dbReference>
<dbReference type="RefSeq" id="WP_187306519.1">
    <property type="nucleotide sequence ID" value="NZ_CXST01000001.1"/>
</dbReference>
<dbReference type="Pfam" id="PF00497">
    <property type="entry name" value="SBP_bac_3"/>
    <property type="match status" value="1"/>
</dbReference>
<dbReference type="InterPro" id="IPR001638">
    <property type="entry name" value="Solute-binding_3/MltF_N"/>
</dbReference>
<dbReference type="AlphaFoldDB" id="A0A0M6XY19"/>
<keyword evidence="5" id="KW-1185">Reference proteome</keyword>
<organism evidence="4 5">
    <name type="scientific">Roseibium aggregatum</name>
    <dbReference type="NCBI Taxonomy" id="187304"/>
    <lineage>
        <taxon>Bacteria</taxon>
        <taxon>Pseudomonadati</taxon>
        <taxon>Pseudomonadota</taxon>
        <taxon>Alphaproteobacteria</taxon>
        <taxon>Hyphomicrobiales</taxon>
        <taxon>Stappiaceae</taxon>
        <taxon>Roseibium</taxon>
    </lineage>
</organism>
<name>A0A0M6XY19_9HYPH</name>
<sequence length="283" mass="31584">MALLECITVRLPHALVLFSAMLLSPIDNAKAEQSGQCPMHEEIVLAAEDAFFPYSGLHEGELRGFAVDLVTAALSAKHCDVTLHVMPYNRCIREVAQGRQLGCFDTTGSDENKRNFIFHQTPLFFGKILVYSHPDNTAKFHPDFLKDKTFSVVRGYTYTDAFDADETISKVEVDSDLQTLALVAKRRTDYAVAYEKVADFHISNSQDLISPAPKAVHELARFGLFVSFSKLTPERSSAVAALLDEGLHAIQENGTYNDIDAAWDEWLKHGLKDGRPAPHWKSR</sequence>
<evidence type="ECO:0000313" key="5">
    <source>
        <dbReference type="Proteomes" id="UP000048926"/>
    </source>
</evidence>
<dbReference type="SUPFAM" id="SSF53850">
    <property type="entry name" value="Periplasmic binding protein-like II"/>
    <property type="match status" value="1"/>
</dbReference>
<protein>
    <submittedName>
        <fullName evidence="4">Bacterial extracellular solute-binding proteins, family 3</fullName>
    </submittedName>
</protein>
<evidence type="ECO:0000256" key="2">
    <source>
        <dbReference type="SAM" id="SignalP"/>
    </source>
</evidence>
<gene>
    <name evidence="4" type="ORF">LAL4801_00316</name>
</gene>
<reference evidence="5" key="1">
    <citation type="submission" date="2015-07" db="EMBL/GenBank/DDBJ databases">
        <authorList>
            <person name="Rodrigo-Torres Lidia"/>
            <person name="Arahal R.David."/>
        </authorList>
    </citation>
    <scope>NUCLEOTIDE SEQUENCE [LARGE SCALE GENOMIC DNA]</scope>
    <source>
        <strain evidence="5">CECT 4801</strain>
    </source>
</reference>
<accession>A0A0M6XY19</accession>
<feature type="chain" id="PRO_5005807301" evidence="2">
    <location>
        <begin position="30"/>
        <end position="283"/>
    </location>
</feature>
<evidence type="ECO:0000313" key="4">
    <source>
        <dbReference type="EMBL" id="CTQ41896.1"/>
    </source>
</evidence>
<evidence type="ECO:0000256" key="1">
    <source>
        <dbReference type="ARBA" id="ARBA00022729"/>
    </source>
</evidence>